<evidence type="ECO:0000313" key="2">
    <source>
        <dbReference type="EMBL" id="OGH64536.1"/>
    </source>
</evidence>
<keyword evidence="1" id="KW-0812">Transmembrane</keyword>
<keyword evidence="1" id="KW-1133">Transmembrane helix</keyword>
<accession>A0A1F6LYT9</accession>
<name>A0A1F6LYT9_9BACT</name>
<organism evidence="2 3">
    <name type="scientific">Candidatus Magasanikbacteria bacterium RIFCSPHIGHO2_02_FULL_47_14</name>
    <dbReference type="NCBI Taxonomy" id="1798680"/>
    <lineage>
        <taxon>Bacteria</taxon>
        <taxon>Candidatus Magasanikiibacteriota</taxon>
    </lineage>
</organism>
<feature type="transmembrane region" description="Helical" evidence="1">
    <location>
        <begin position="21"/>
        <end position="43"/>
    </location>
</feature>
<feature type="transmembrane region" description="Helical" evidence="1">
    <location>
        <begin position="277"/>
        <end position="299"/>
    </location>
</feature>
<dbReference type="EMBL" id="MFQB01000057">
    <property type="protein sequence ID" value="OGH64536.1"/>
    <property type="molecule type" value="Genomic_DNA"/>
</dbReference>
<comment type="caution">
    <text evidence="2">The sequence shown here is derived from an EMBL/GenBank/DDBJ whole genome shotgun (WGS) entry which is preliminary data.</text>
</comment>
<dbReference type="Proteomes" id="UP000176282">
    <property type="component" value="Unassembled WGS sequence"/>
</dbReference>
<gene>
    <name evidence="2" type="ORF">A3J66_01580</name>
</gene>
<sequence>MIKSNFALRVYRRDWKKGLPFISIFICSFLYSVFFSIHSAAAFTITPLRHTVVLDPGETKELPLFVVNDEQQPLTVSGEVDAFTIDSETGQAVFGAKDEAKNWVKPVSGERTVEPGQHGELEFAITVPKDATPGAHYLGIFAKQSPGPGTVGIGARAGALLFLHVSGSVREELVRDDFSADSRWLFFGSPNIFLQLHNEGTIHVIPQGEIQVVNARDKVVATLPLNSESEAIYPGSKWRQVYHLEKISWTNIGPLTIRLQTQYGITKQVISDEVKVWYVPMVVVGPVVVVVVLLSFFVVRRTRKV</sequence>
<keyword evidence="1" id="KW-0472">Membrane</keyword>
<dbReference type="AlphaFoldDB" id="A0A1F6LYT9"/>
<evidence type="ECO:0008006" key="4">
    <source>
        <dbReference type="Google" id="ProtNLM"/>
    </source>
</evidence>
<dbReference type="STRING" id="1798680.A3J66_01580"/>
<evidence type="ECO:0000256" key="1">
    <source>
        <dbReference type="SAM" id="Phobius"/>
    </source>
</evidence>
<proteinExistence type="predicted"/>
<protein>
    <recommendedName>
        <fullName evidence="4">DUF916 domain-containing protein</fullName>
    </recommendedName>
</protein>
<evidence type="ECO:0000313" key="3">
    <source>
        <dbReference type="Proteomes" id="UP000176282"/>
    </source>
</evidence>
<reference evidence="2 3" key="1">
    <citation type="journal article" date="2016" name="Nat. Commun.">
        <title>Thousands of microbial genomes shed light on interconnected biogeochemical processes in an aquifer system.</title>
        <authorList>
            <person name="Anantharaman K."/>
            <person name="Brown C.T."/>
            <person name="Hug L.A."/>
            <person name="Sharon I."/>
            <person name="Castelle C.J."/>
            <person name="Probst A.J."/>
            <person name="Thomas B.C."/>
            <person name="Singh A."/>
            <person name="Wilkins M.J."/>
            <person name="Karaoz U."/>
            <person name="Brodie E.L."/>
            <person name="Williams K.H."/>
            <person name="Hubbard S.S."/>
            <person name="Banfield J.F."/>
        </authorList>
    </citation>
    <scope>NUCLEOTIDE SEQUENCE [LARGE SCALE GENOMIC DNA]</scope>
</reference>